<dbReference type="GO" id="GO:0051603">
    <property type="term" value="P:proteolysis involved in protein catabolic process"/>
    <property type="evidence" value="ECO:0007669"/>
    <property type="project" value="TreeGrafter"/>
</dbReference>
<feature type="domain" description="Peptidase M16 middle/third" evidence="2">
    <location>
        <begin position="5"/>
        <end position="61"/>
    </location>
</feature>
<protein>
    <submittedName>
        <fullName evidence="4">Uncharacterized protein</fullName>
    </submittedName>
</protein>
<feature type="non-terminal residue" evidence="4">
    <location>
        <position position="1"/>
    </location>
</feature>
<dbReference type="InterPro" id="IPR011249">
    <property type="entry name" value="Metalloenz_LuxS/M16"/>
</dbReference>
<dbReference type="GO" id="GO:0043171">
    <property type="term" value="P:peptide catabolic process"/>
    <property type="evidence" value="ECO:0007669"/>
    <property type="project" value="TreeGrafter"/>
</dbReference>
<dbReference type="EMBL" id="CAJPVJ010004524">
    <property type="protein sequence ID" value="CAG2168690.1"/>
    <property type="molecule type" value="Genomic_DNA"/>
</dbReference>
<dbReference type="GO" id="GO:0005739">
    <property type="term" value="C:mitochondrion"/>
    <property type="evidence" value="ECO:0007669"/>
    <property type="project" value="TreeGrafter"/>
</dbReference>
<gene>
    <name evidence="4" type="ORF">ONB1V03_LOCUS8177</name>
</gene>
<dbReference type="Pfam" id="PF16187">
    <property type="entry name" value="Peptidase_M16_M"/>
    <property type="match status" value="1"/>
</dbReference>
<organism evidence="4">
    <name type="scientific">Oppiella nova</name>
    <dbReference type="NCBI Taxonomy" id="334625"/>
    <lineage>
        <taxon>Eukaryota</taxon>
        <taxon>Metazoa</taxon>
        <taxon>Ecdysozoa</taxon>
        <taxon>Arthropoda</taxon>
        <taxon>Chelicerata</taxon>
        <taxon>Arachnida</taxon>
        <taxon>Acari</taxon>
        <taxon>Acariformes</taxon>
        <taxon>Sarcoptiformes</taxon>
        <taxon>Oribatida</taxon>
        <taxon>Brachypylina</taxon>
        <taxon>Oppioidea</taxon>
        <taxon>Oppiidae</taxon>
        <taxon>Oppiella</taxon>
    </lineage>
</organism>
<dbReference type="PANTHER" id="PTHR43690:SF18">
    <property type="entry name" value="INSULIN-DEGRADING ENZYME-RELATED"/>
    <property type="match status" value="1"/>
</dbReference>
<dbReference type="GO" id="GO:0046872">
    <property type="term" value="F:metal ion binding"/>
    <property type="evidence" value="ECO:0007669"/>
    <property type="project" value="UniProtKB-KW"/>
</dbReference>
<name>A0A7R9QMA1_9ACAR</name>
<dbReference type="Gene3D" id="3.30.830.10">
    <property type="entry name" value="Metalloenzyme, LuxS/M16 peptidase-like"/>
    <property type="match status" value="3"/>
</dbReference>
<dbReference type="PANTHER" id="PTHR43690">
    <property type="entry name" value="NARDILYSIN"/>
    <property type="match status" value="1"/>
</dbReference>
<proteinExistence type="predicted"/>
<keyword evidence="5" id="KW-1185">Reference proteome</keyword>
<dbReference type="GO" id="GO:0004222">
    <property type="term" value="F:metalloendopeptidase activity"/>
    <property type="evidence" value="ECO:0007669"/>
    <property type="project" value="TreeGrafter"/>
</dbReference>
<dbReference type="Proteomes" id="UP000728032">
    <property type="component" value="Unassembled WGS sequence"/>
</dbReference>
<feature type="domain" description="Coenzyme PQQ synthesis protein F-like C-terminal lobe" evidence="3">
    <location>
        <begin position="172"/>
        <end position="270"/>
    </location>
</feature>
<reference evidence="4" key="1">
    <citation type="submission" date="2020-11" db="EMBL/GenBank/DDBJ databases">
        <authorList>
            <person name="Tran Van P."/>
        </authorList>
    </citation>
    <scope>NUCLEOTIDE SEQUENCE</scope>
</reference>
<keyword evidence="1" id="KW-0479">Metal-binding</keyword>
<dbReference type="GO" id="GO:0005829">
    <property type="term" value="C:cytosol"/>
    <property type="evidence" value="ECO:0007669"/>
    <property type="project" value="TreeGrafter"/>
</dbReference>
<accession>A0A7R9QMA1</accession>
<evidence type="ECO:0000256" key="1">
    <source>
        <dbReference type="ARBA" id="ARBA00022723"/>
    </source>
</evidence>
<evidence type="ECO:0000259" key="2">
    <source>
        <dbReference type="Pfam" id="PF16187"/>
    </source>
</evidence>
<evidence type="ECO:0000313" key="5">
    <source>
        <dbReference type="Proteomes" id="UP000728032"/>
    </source>
</evidence>
<dbReference type="InterPro" id="IPR054734">
    <property type="entry name" value="PqqF-like_C_4"/>
</dbReference>
<dbReference type="AlphaFoldDB" id="A0A7R9QMA1"/>
<dbReference type="InterPro" id="IPR050626">
    <property type="entry name" value="Peptidase_M16"/>
</dbReference>
<dbReference type="SUPFAM" id="SSF63411">
    <property type="entry name" value="LuxS/MPP-like metallohydrolase"/>
    <property type="match status" value="3"/>
</dbReference>
<sequence length="376" mass="43680">QFTTIADQTEKWYSTQYTQQDIPPEKIQKWLNIGFNDNLALPPKNDFIPYDFTLKQIHDNELLKTANDITVSDVSALVVQLLSRLHIEALIHGNIDSSEAIDVCDLFETRFKSALNTKPIPLSQHFRNRVVQLPDGSDHYFEATNGIHKTNAIQLYFQIGVSDTILNAKIGLLQQILSEPFFDNLRTKLQLGYTVRASYWISYSVRGMTFTIVSDYKPNELNERIEAFIQWVHKYIEDMSDKDFETQKQSVITRRLEKPKQLSEYSQRLWSEISSKEYDFNEDEIEVKAIKELTKQDIIAFFERHLSHTSTNRKKLMVSIISENPINEKHLNEVNEDLMPAPKLPESIRIENITQFKTHLGLYSVRKPVLDVNAIV</sequence>
<dbReference type="InterPro" id="IPR032632">
    <property type="entry name" value="Peptidase_M16_M"/>
</dbReference>
<dbReference type="OrthoDB" id="952271at2759"/>
<evidence type="ECO:0000259" key="3">
    <source>
        <dbReference type="Pfam" id="PF22456"/>
    </source>
</evidence>
<dbReference type="Pfam" id="PF22456">
    <property type="entry name" value="PqqF-like_C_4"/>
    <property type="match status" value="1"/>
</dbReference>
<evidence type="ECO:0000313" key="4">
    <source>
        <dbReference type="EMBL" id="CAD7651175.1"/>
    </source>
</evidence>
<dbReference type="EMBL" id="OC919349">
    <property type="protein sequence ID" value="CAD7651175.1"/>
    <property type="molecule type" value="Genomic_DNA"/>
</dbReference>